<dbReference type="HOGENOM" id="CLU_2029791_0_0_1"/>
<dbReference type="EMBL" id="KI392687">
    <property type="protein sequence ID" value="ERN11676.1"/>
    <property type="molecule type" value="Genomic_DNA"/>
</dbReference>
<proteinExistence type="predicted"/>
<reference evidence="2" key="1">
    <citation type="journal article" date="2013" name="Science">
        <title>The Amborella genome and the evolution of flowering plants.</title>
        <authorList>
            <consortium name="Amborella Genome Project"/>
        </authorList>
    </citation>
    <scope>NUCLEOTIDE SEQUENCE [LARGE SCALE GENOMIC DNA]</scope>
</reference>
<name>W1PVG5_AMBTC</name>
<organism evidence="1 2">
    <name type="scientific">Amborella trichopoda</name>
    <dbReference type="NCBI Taxonomy" id="13333"/>
    <lineage>
        <taxon>Eukaryota</taxon>
        <taxon>Viridiplantae</taxon>
        <taxon>Streptophyta</taxon>
        <taxon>Embryophyta</taxon>
        <taxon>Tracheophyta</taxon>
        <taxon>Spermatophyta</taxon>
        <taxon>Magnoliopsida</taxon>
        <taxon>Amborellales</taxon>
        <taxon>Amborellaceae</taxon>
        <taxon>Amborella</taxon>
    </lineage>
</organism>
<dbReference type="AlphaFoldDB" id="W1PVG5"/>
<gene>
    <name evidence="1" type="ORF">AMTR_s00022p00220640</name>
</gene>
<dbReference type="Proteomes" id="UP000017836">
    <property type="component" value="Unassembled WGS sequence"/>
</dbReference>
<sequence length="122" mass="13649">MNRAPEFFVRIVGSPLLERNIFRRCAAEAPSYTAEGVPPHVYILPKAAECSYTAEGVLPNVHMLLQVYRRSTFICCQSTKHTAGSPYYTARALWLQSSYCRSVLWDCQSASSPKTVLLECIG</sequence>
<keyword evidence="2" id="KW-1185">Reference proteome</keyword>
<accession>W1PVG5</accession>
<protein>
    <submittedName>
        <fullName evidence="1">Uncharacterized protein</fullName>
    </submittedName>
</protein>
<evidence type="ECO:0000313" key="1">
    <source>
        <dbReference type="EMBL" id="ERN11676.1"/>
    </source>
</evidence>
<dbReference type="Gramene" id="ERN11676">
    <property type="protein sequence ID" value="ERN11676"/>
    <property type="gene ID" value="AMTR_s00022p00220640"/>
</dbReference>
<evidence type="ECO:0000313" key="2">
    <source>
        <dbReference type="Proteomes" id="UP000017836"/>
    </source>
</evidence>